<dbReference type="InterPro" id="IPR017039">
    <property type="entry name" value="Virul_fac_BrkB"/>
</dbReference>
<dbReference type="Pfam" id="PF03631">
    <property type="entry name" value="Virul_fac_BrkB"/>
    <property type="match status" value="1"/>
</dbReference>
<evidence type="ECO:0000313" key="7">
    <source>
        <dbReference type="EMBL" id="MEX6687232.1"/>
    </source>
</evidence>
<dbReference type="PANTHER" id="PTHR30213">
    <property type="entry name" value="INNER MEMBRANE PROTEIN YHJD"/>
    <property type="match status" value="1"/>
</dbReference>
<dbReference type="PIRSF" id="PIRSF035875">
    <property type="entry name" value="RNase_BN"/>
    <property type="match status" value="1"/>
</dbReference>
<proteinExistence type="predicted"/>
<feature type="transmembrane region" description="Helical" evidence="6">
    <location>
        <begin position="137"/>
        <end position="160"/>
    </location>
</feature>
<feature type="transmembrane region" description="Helical" evidence="6">
    <location>
        <begin position="180"/>
        <end position="206"/>
    </location>
</feature>
<evidence type="ECO:0000256" key="6">
    <source>
        <dbReference type="SAM" id="Phobius"/>
    </source>
</evidence>
<comment type="caution">
    <text evidence="7">The sequence shown here is derived from an EMBL/GenBank/DDBJ whole genome shotgun (WGS) entry which is preliminary data.</text>
</comment>
<dbReference type="EMBL" id="JAULBC010000002">
    <property type="protein sequence ID" value="MEX6687232.1"/>
    <property type="molecule type" value="Genomic_DNA"/>
</dbReference>
<feature type="transmembrane region" description="Helical" evidence="6">
    <location>
        <begin position="31"/>
        <end position="55"/>
    </location>
</feature>
<evidence type="ECO:0000256" key="1">
    <source>
        <dbReference type="ARBA" id="ARBA00004651"/>
    </source>
</evidence>
<dbReference type="Proteomes" id="UP001560573">
    <property type="component" value="Unassembled WGS sequence"/>
</dbReference>
<comment type="subcellular location">
    <subcellularLocation>
        <location evidence="1">Cell membrane</location>
        <topology evidence="1">Multi-pass membrane protein</topology>
    </subcellularLocation>
</comment>
<keyword evidence="8" id="KW-1185">Reference proteome</keyword>
<sequence length="319" mass="35181">MKRITIKGVWEVIKNTFSCFINDKVTKLSGALAYFTVFSMGPLLVVLISFCGLFLEKEAVEGQVYSVLRNFIGQDTALQLQHIIENAAIGGKSKIAAIIGVITLVIGATSIFAEIQDSINIIWGIKPKPKKGLLKMLLNRLLSFSVIISLGFLLLVSLVITGVIEALNNRLQAAYPDVTIVVFYIFNLGMTLFTSMMIFGVIFKVLPDARIKWKDVTAGAFVTSLLFLLGKFLISFYISRSHVGSTYGTAGSLVILLLWVYYSSVILYFGAEFTKAYAIKYGSEILPNSYAVTMKQVEVETGKASVQEKEQIVPPKKKV</sequence>
<organism evidence="7 8">
    <name type="scientific">Danxiaibacter flavus</name>
    <dbReference type="NCBI Taxonomy" id="3049108"/>
    <lineage>
        <taxon>Bacteria</taxon>
        <taxon>Pseudomonadati</taxon>
        <taxon>Bacteroidota</taxon>
        <taxon>Chitinophagia</taxon>
        <taxon>Chitinophagales</taxon>
        <taxon>Chitinophagaceae</taxon>
        <taxon>Danxiaibacter</taxon>
    </lineage>
</organism>
<name>A0ABV3ZBJ3_9BACT</name>
<keyword evidence="2" id="KW-1003">Cell membrane</keyword>
<keyword evidence="5 6" id="KW-0472">Membrane</keyword>
<feature type="transmembrane region" description="Helical" evidence="6">
    <location>
        <begin position="250"/>
        <end position="271"/>
    </location>
</feature>
<dbReference type="PANTHER" id="PTHR30213:SF1">
    <property type="entry name" value="INNER MEMBRANE PROTEIN YHJD"/>
    <property type="match status" value="1"/>
</dbReference>
<dbReference type="RefSeq" id="WP_369328636.1">
    <property type="nucleotide sequence ID" value="NZ_JAULBC010000002.1"/>
</dbReference>
<dbReference type="NCBIfam" id="TIGR00765">
    <property type="entry name" value="yihY_not_rbn"/>
    <property type="match status" value="1"/>
</dbReference>
<evidence type="ECO:0000256" key="4">
    <source>
        <dbReference type="ARBA" id="ARBA00022989"/>
    </source>
</evidence>
<accession>A0ABV3ZBJ3</accession>
<reference evidence="7 8" key="1">
    <citation type="submission" date="2023-07" db="EMBL/GenBank/DDBJ databases">
        <authorList>
            <person name="Lian W.-H."/>
        </authorList>
    </citation>
    <scope>NUCLEOTIDE SEQUENCE [LARGE SCALE GENOMIC DNA]</scope>
    <source>
        <strain evidence="7 8">SYSU DXS3180</strain>
    </source>
</reference>
<keyword evidence="4 6" id="KW-1133">Transmembrane helix</keyword>
<evidence type="ECO:0000256" key="2">
    <source>
        <dbReference type="ARBA" id="ARBA00022475"/>
    </source>
</evidence>
<protein>
    <submittedName>
        <fullName evidence="7">YihY/virulence factor BrkB family protein</fullName>
    </submittedName>
</protein>
<feature type="transmembrane region" description="Helical" evidence="6">
    <location>
        <begin position="218"/>
        <end position="238"/>
    </location>
</feature>
<evidence type="ECO:0000256" key="5">
    <source>
        <dbReference type="ARBA" id="ARBA00023136"/>
    </source>
</evidence>
<keyword evidence="3 6" id="KW-0812">Transmembrane</keyword>
<gene>
    <name evidence="7" type="ORF">QTN47_06985</name>
</gene>
<evidence type="ECO:0000256" key="3">
    <source>
        <dbReference type="ARBA" id="ARBA00022692"/>
    </source>
</evidence>
<evidence type="ECO:0000313" key="8">
    <source>
        <dbReference type="Proteomes" id="UP001560573"/>
    </source>
</evidence>
<feature type="transmembrane region" description="Helical" evidence="6">
    <location>
        <begin position="95"/>
        <end position="116"/>
    </location>
</feature>